<evidence type="ECO:0000256" key="5">
    <source>
        <dbReference type="SAM" id="Phobius"/>
    </source>
</evidence>
<dbReference type="SUPFAM" id="SSF103481">
    <property type="entry name" value="Multidrug resistance efflux transporter EmrE"/>
    <property type="match status" value="2"/>
</dbReference>
<gene>
    <name evidence="7" type="ORF">HKT17_10530</name>
</gene>
<protein>
    <submittedName>
        <fullName evidence="7">DMT family transporter</fullName>
    </submittedName>
</protein>
<feature type="domain" description="EamA" evidence="6">
    <location>
        <begin position="9"/>
        <end position="136"/>
    </location>
</feature>
<keyword evidence="8" id="KW-1185">Reference proteome</keyword>
<organism evidence="7 8">
    <name type="scientific">Limnobacter profundi</name>
    <dbReference type="NCBI Taxonomy" id="2732163"/>
    <lineage>
        <taxon>Bacteria</taxon>
        <taxon>Pseudomonadati</taxon>
        <taxon>Pseudomonadota</taxon>
        <taxon>Betaproteobacteria</taxon>
        <taxon>Burkholderiales</taxon>
        <taxon>Burkholderiaceae</taxon>
        <taxon>Limnobacter</taxon>
    </lineage>
</organism>
<feature type="transmembrane region" description="Helical" evidence="5">
    <location>
        <begin position="33"/>
        <end position="54"/>
    </location>
</feature>
<feature type="transmembrane region" description="Helical" evidence="5">
    <location>
        <begin position="266"/>
        <end position="287"/>
    </location>
</feature>
<dbReference type="PANTHER" id="PTHR32322:SF9">
    <property type="entry name" value="AMINO-ACID METABOLITE EFFLUX PUMP-RELATED"/>
    <property type="match status" value="1"/>
</dbReference>
<feature type="transmembrane region" description="Helical" evidence="5">
    <location>
        <begin position="181"/>
        <end position="199"/>
    </location>
</feature>
<keyword evidence="4 5" id="KW-0472">Membrane</keyword>
<dbReference type="EMBL" id="CP053084">
    <property type="protein sequence ID" value="QJR30113.1"/>
    <property type="molecule type" value="Genomic_DNA"/>
</dbReference>
<feature type="transmembrane region" description="Helical" evidence="5">
    <location>
        <begin position="93"/>
        <end position="113"/>
    </location>
</feature>
<comment type="subcellular location">
    <subcellularLocation>
        <location evidence="1">Membrane</location>
        <topology evidence="1">Multi-pass membrane protein</topology>
    </subcellularLocation>
</comment>
<keyword evidence="2 5" id="KW-0812">Transmembrane</keyword>
<dbReference type="InterPro" id="IPR000620">
    <property type="entry name" value="EamA_dom"/>
</dbReference>
<feature type="domain" description="EamA" evidence="6">
    <location>
        <begin position="150"/>
        <end position="282"/>
    </location>
</feature>
<feature type="transmembrane region" description="Helical" evidence="5">
    <location>
        <begin position="150"/>
        <end position="169"/>
    </location>
</feature>
<dbReference type="RefSeq" id="WP_171099960.1">
    <property type="nucleotide sequence ID" value="NZ_CP053084.1"/>
</dbReference>
<evidence type="ECO:0000256" key="3">
    <source>
        <dbReference type="ARBA" id="ARBA00022989"/>
    </source>
</evidence>
<evidence type="ECO:0000259" key="6">
    <source>
        <dbReference type="Pfam" id="PF00892"/>
    </source>
</evidence>
<keyword evidence="3 5" id="KW-1133">Transmembrane helix</keyword>
<evidence type="ECO:0000313" key="7">
    <source>
        <dbReference type="EMBL" id="QJR30113.1"/>
    </source>
</evidence>
<dbReference type="Pfam" id="PF00892">
    <property type="entry name" value="EamA"/>
    <property type="match status" value="2"/>
</dbReference>
<evidence type="ECO:0000256" key="4">
    <source>
        <dbReference type="ARBA" id="ARBA00023136"/>
    </source>
</evidence>
<feature type="transmembrane region" description="Helical" evidence="5">
    <location>
        <begin position="211"/>
        <end position="229"/>
    </location>
</feature>
<dbReference type="InterPro" id="IPR037185">
    <property type="entry name" value="EmrE-like"/>
</dbReference>
<reference evidence="7 8" key="1">
    <citation type="submission" date="2020-05" db="EMBL/GenBank/DDBJ databases">
        <title>Compete genome of Limnobacter sp. SAORIC-580.</title>
        <authorList>
            <person name="Song J."/>
            <person name="Cho J.-C."/>
        </authorList>
    </citation>
    <scope>NUCLEOTIDE SEQUENCE [LARGE SCALE GENOMIC DNA]</scope>
    <source>
        <strain evidence="7 8">SAORIC-580</strain>
    </source>
</reference>
<sequence length="296" mass="30994">MSQASALRLLLLSMIWGSSFVFYKIAATDMAPAFMAALRVMFGALFLGGLFALTRKQTQVAKRWKLIAVIAVFASALPFTLVAYASFTVTASVLVIINATAPIWAALVALVWTRAVPSPMALLGLVLGLLGVAIIVGFDAATLNTEGTGLGVTAALGAAACYGIATNMAKYLGSDIDPLTNAFGCLLMGSFILMPFVPFNLPEQMPAMSSWLAILGVGVLCSGVAYLLYFRLVMDIGPTSALTVTFLTPVFGVLWGNLFLDETVGWHTLVGGLVVLAGTALAAVYGLQKNDAVPVD</sequence>
<feature type="transmembrane region" description="Helical" evidence="5">
    <location>
        <begin position="241"/>
        <end position="260"/>
    </location>
</feature>
<proteinExistence type="predicted"/>
<dbReference type="PANTHER" id="PTHR32322">
    <property type="entry name" value="INNER MEMBRANE TRANSPORTER"/>
    <property type="match status" value="1"/>
</dbReference>
<evidence type="ECO:0000313" key="8">
    <source>
        <dbReference type="Proteomes" id="UP000501130"/>
    </source>
</evidence>
<dbReference type="Proteomes" id="UP000501130">
    <property type="component" value="Chromosome"/>
</dbReference>
<evidence type="ECO:0000256" key="1">
    <source>
        <dbReference type="ARBA" id="ARBA00004141"/>
    </source>
</evidence>
<evidence type="ECO:0000256" key="2">
    <source>
        <dbReference type="ARBA" id="ARBA00022692"/>
    </source>
</evidence>
<name>A0ABX6N7T1_9BURK</name>
<dbReference type="InterPro" id="IPR050638">
    <property type="entry name" value="AA-Vitamin_Transporters"/>
</dbReference>
<feature type="transmembrane region" description="Helical" evidence="5">
    <location>
        <begin position="66"/>
        <end position="87"/>
    </location>
</feature>
<feature type="transmembrane region" description="Helical" evidence="5">
    <location>
        <begin position="120"/>
        <end position="138"/>
    </location>
</feature>
<accession>A0ABX6N7T1</accession>